<dbReference type="STRING" id="388467.A19Y_3537"/>
<reference evidence="2 3" key="1">
    <citation type="journal article" date="2014" name="Appl. Environ. Microbiol.">
        <title>Elucidation of insertion elements encoded on plasmids and in vitro construction of shuttle vectors from the toxic cyanobacterium Planktothrix.</title>
        <authorList>
            <person name="Christiansen G."/>
            <person name="Goesmann A."/>
            <person name="Kurmayer R."/>
        </authorList>
    </citation>
    <scope>NUCLEOTIDE SEQUENCE [LARGE SCALE GENOMIC DNA]</scope>
    <source>
        <strain evidence="2 3">NIVA-CYA 126/8</strain>
    </source>
</reference>
<evidence type="ECO:0000313" key="3">
    <source>
        <dbReference type="Proteomes" id="UP000027395"/>
    </source>
</evidence>
<proteinExistence type="predicted"/>
<evidence type="ECO:0000256" key="1">
    <source>
        <dbReference type="SAM" id="Coils"/>
    </source>
</evidence>
<keyword evidence="1" id="KW-0175">Coiled coil</keyword>
<dbReference type="AlphaFoldDB" id="A0A073CJ53"/>
<dbReference type="EMBL" id="CM002803">
    <property type="protein sequence ID" value="KEI68299.1"/>
    <property type="molecule type" value="Genomic_DNA"/>
</dbReference>
<name>A0A073CJ53_PLAA1</name>
<evidence type="ECO:0000313" key="2">
    <source>
        <dbReference type="EMBL" id="KEI68299.1"/>
    </source>
</evidence>
<keyword evidence="3" id="KW-1185">Reference proteome</keyword>
<protein>
    <recommendedName>
        <fullName evidence="4">DUF2281 domain-containing protein</fullName>
    </recommendedName>
</protein>
<gene>
    <name evidence="2" type="ORF">A19Y_3537</name>
</gene>
<organism evidence="2 3">
    <name type="scientific">Planktothrix agardhii (strain NIVA-CYA 126/8)</name>
    <dbReference type="NCBI Taxonomy" id="388467"/>
    <lineage>
        <taxon>Bacteria</taxon>
        <taxon>Bacillati</taxon>
        <taxon>Cyanobacteriota</taxon>
        <taxon>Cyanophyceae</taxon>
        <taxon>Oscillatoriophycideae</taxon>
        <taxon>Oscillatoriales</taxon>
        <taxon>Microcoleaceae</taxon>
        <taxon>Planktothrix</taxon>
    </lineage>
</organism>
<dbReference type="Proteomes" id="UP000027395">
    <property type="component" value="Chromosome"/>
</dbReference>
<feature type="coiled-coil region" evidence="1">
    <location>
        <begin position="50"/>
        <end position="77"/>
    </location>
</feature>
<sequence>MAMSIQDETITKIKHLPDELVKKVNNFIDFLLINFNKNSSDFDPILNEDLEISESDFSDYLKNLEDYEERLAQGEIKW</sequence>
<dbReference type="eggNOG" id="ENOG50332P0">
    <property type="taxonomic scope" value="Bacteria"/>
</dbReference>
<dbReference type="HOGENOM" id="CLU_172577_0_0_3"/>
<accession>A0A073CJ53</accession>
<evidence type="ECO:0008006" key="4">
    <source>
        <dbReference type="Google" id="ProtNLM"/>
    </source>
</evidence>
<dbReference type="PATRIC" id="fig|388467.6.peg.3483"/>